<dbReference type="EMBL" id="NKQK01000024">
    <property type="protein sequence ID" value="PSR92991.1"/>
    <property type="molecule type" value="Genomic_DNA"/>
</dbReference>
<accession>A0A2R6PKX1</accession>
<organism evidence="3 4">
    <name type="scientific">Actinidia chinensis var. chinensis</name>
    <name type="common">Chinese soft-hair kiwi</name>
    <dbReference type="NCBI Taxonomy" id="1590841"/>
    <lineage>
        <taxon>Eukaryota</taxon>
        <taxon>Viridiplantae</taxon>
        <taxon>Streptophyta</taxon>
        <taxon>Embryophyta</taxon>
        <taxon>Tracheophyta</taxon>
        <taxon>Spermatophyta</taxon>
        <taxon>Magnoliopsida</taxon>
        <taxon>eudicotyledons</taxon>
        <taxon>Gunneridae</taxon>
        <taxon>Pentapetalae</taxon>
        <taxon>asterids</taxon>
        <taxon>Ericales</taxon>
        <taxon>Actinidiaceae</taxon>
        <taxon>Actinidia</taxon>
    </lineage>
</organism>
<dbReference type="InParanoid" id="A0A2R6PKX1"/>
<dbReference type="PANTHER" id="PTHR33373:SF28">
    <property type="entry name" value="OS07G0479600 PROTEIN"/>
    <property type="match status" value="1"/>
</dbReference>
<dbReference type="Pfam" id="PF13259">
    <property type="entry name" value="clamp_Gag1-like"/>
    <property type="match status" value="1"/>
</dbReference>
<reference evidence="4" key="2">
    <citation type="journal article" date="2018" name="BMC Genomics">
        <title>A manually annotated Actinidia chinensis var. chinensis (kiwifruit) genome highlights the challenges associated with draft genomes and gene prediction in plants.</title>
        <authorList>
            <person name="Pilkington S.M."/>
            <person name="Crowhurst R."/>
            <person name="Hilario E."/>
            <person name="Nardozza S."/>
            <person name="Fraser L."/>
            <person name="Peng Y."/>
            <person name="Gunaseelan K."/>
            <person name="Simpson R."/>
            <person name="Tahir J."/>
            <person name="Deroles S.C."/>
            <person name="Templeton K."/>
            <person name="Luo Z."/>
            <person name="Davy M."/>
            <person name="Cheng C."/>
            <person name="McNeilage M."/>
            <person name="Scaglione D."/>
            <person name="Liu Y."/>
            <person name="Zhang Q."/>
            <person name="Datson P."/>
            <person name="De Silva N."/>
            <person name="Gardiner S.E."/>
            <person name="Bassett H."/>
            <person name="Chagne D."/>
            <person name="McCallum J."/>
            <person name="Dzierzon H."/>
            <person name="Deng C."/>
            <person name="Wang Y.Y."/>
            <person name="Barron L."/>
            <person name="Manako K."/>
            <person name="Bowen J."/>
            <person name="Foster T.M."/>
            <person name="Erridge Z.A."/>
            <person name="Tiffin H."/>
            <person name="Waite C.N."/>
            <person name="Davies K.M."/>
            <person name="Grierson E.P."/>
            <person name="Laing W.A."/>
            <person name="Kirk R."/>
            <person name="Chen X."/>
            <person name="Wood M."/>
            <person name="Montefiori M."/>
            <person name="Brummell D.A."/>
            <person name="Schwinn K.E."/>
            <person name="Catanach A."/>
            <person name="Fullerton C."/>
            <person name="Li D."/>
            <person name="Meiyalaghan S."/>
            <person name="Nieuwenhuizen N."/>
            <person name="Read N."/>
            <person name="Prakash R."/>
            <person name="Hunter D."/>
            <person name="Zhang H."/>
            <person name="McKenzie M."/>
            <person name="Knabel M."/>
            <person name="Harris A."/>
            <person name="Allan A.C."/>
            <person name="Gleave A."/>
            <person name="Chen A."/>
            <person name="Janssen B.J."/>
            <person name="Plunkett B."/>
            <person name="Ampomah-Dwamena C."/>
            <person name="Voogd C."/>
            <person name="Leif D."/>
            <person name="Lafferty D."/>
            <person name="Souleyre E.J.F."/>
            <person name="Varkonyi-Gasic E."/>
            <person name="Gambi F."/>
            <person name="Hanley J."/>
            <person name="Yao J.L."/>
            <person name="Cheung J."/>
            <person name="David K.M."/>
            <person name="Warren B."/>
            <person name="Marsh K."/>
            <person name="Snowden K.C."/>
            <person name="Lin-Wang K."/>
            <person name="Brian L."/>
            <person name="Martinez-Sanchez M."/>
            <person name="Wang M."/>
            <person name="Ileperuma N."/>
            <person name="Macnee N."/>
            <person name="Campin R."/>
            <person name="McAtee P."/>
            <person name="Drummond R.S.M."/>
            <person name="Espley R.V."/>
            <person name="Ireland H.S."/>
            <person name="Wu R."/>
            <person name="Atkinson R.G."/>
            <person name="Karunairetnam S."/>
            <person name="Bulley S."/>
            <person name="Chunkath S."/>
            <person name="Hanley Z."/>
            <person name="Storey R."/>
            <person name="Thrimawithana A.H."/>
            <person name="Thomson S."/>
            <person name="David C."/>
            <person name="Testolin R."/>
            <person name="Huang H."/>
            <person name="Hellens R.P."/>
            <person name="Schaffer R.J."/>
        </authorList>
    </citation>
    <scope>NUCLEOTIDE SEQUENCE [LARGE SCALE GENOMIC DNA]</scope>
    <source>
        <strain evidence="4">cv. Red5</strain>
    </source>
</reference>
<evidence type="ECO:0000256" key="1">
    <source>
        <dbReference type="SAM" id="MobiDB-lite"/>
    </source>
</evidence>
<protein>
    <submittedName>
        <fullName evidence="3">Tripeptidyl aminopeptidase</fullName>
    </submittedName>
</protein>
<reference evidence="3 4" key="1">
    <citation type="submission" date="2017-07" db="EMBL/GenBank/DDBJ databases">
        <title>An improved, manually edited Actinidia chinensis var. chinensis (kiwifruit) genome highlights the challenges associated with draft genomes and gene prediction in plants.</title>
        <authorList>
            <person name="Pilkington S."/>
            <person name="Crowhurst R."/>
            <person name="Hilario E."/>
            <person name="Nardozza S."/>
            <person name="Fraser L."/>
            <person name="Peng Y."/>
            <person name="Gunaseelan K."/>
            <person name="Simpson R."/>
            <person name="Tahir J."/>
            <person name="Deroles S."/>
            <person name="Templeton K."/>
            <person name="Luo Z."/>
            <person name="Davy M."/>
            <person name="Cheng C."/>
            <person name="Mcneilage M."/>
            <person name="Scaglione D."/>
            <person name="Liu Y."/>
            <person name="Zhang Q."/>
            <person name="Datson P."/>
            <person name="De Silva N."/>
            <person name="Gardiner S."/>
            <person name="Bassett H."/>
            <person name="Chagne D."/>
            <person name="Mccallum J."/>
            <person name="Dzierzon H."/>
            <person name="Deng C."/>
            <person name="Wang Y.-Y."/>
            <person name="Barron N."/>
            <person name="Manako K."/>
            <person name="Bowen J."/>
            <person name="Foster T."/>
            <person name="Erridge Z."/>
            <person name="Tiffin H."/>
            <person name="Waite C."/>
            <person name="Davies K."/>
            <person name="Grierson E."/>
            <person name="Laing W."/>
            <person name="Kirk R."/>
            <person name="Chen X."/>
            <person name="Wood M."/>
            <person name="Montefiori M."/>
            <person name="Brummell D."/>
            <person name="Schwinn K."/>
            <person name="Catanach A."/>
            <person name="Fullerton C."/>
            <person name="Li D."/>
            <person name="Meiyalaghan S."/>
            <person name="Nieuwenhuizen N."/>
            <person name="Read N."/>
            <person name="Prakash R."/>
            <person name="Hunter D."/>
            <person name="Zhang H."/>
            <person name="Mckenzie M."/>
            <person name="Knabel M."/>
            <person name="Harris A."/>
            <person name="Allan A."/>
            <person name="Chen A."/>
            <person name="Janssen B."/>
            <person name="Plunkett B."/>
            <person name="Dwamena C."/>
            <person name="Voogd C."/>
            <person name="Leif D."/>
            <person name="Lafferty D."/>
            <person name="Souleyre E."/>
            <person name="Varkonyi-Gasic E."/>
            <person name="Gambi F."/>
            <person name="Hanley J."/>
            <person name="Yao J.-L."/>
            <person name="Cheung J."/>
            <person name="David K."/>
            <person name="Warren B."/>
            <person name="Marsh K."/>
            <person name="Snowden K."/>
            <person name="Lin-Wang K."/>
            <person name="Brian L."/>
            <person name="Martinez-Sanchez M."/>
            <person name="Wang M."/>
            <person name="Ileperuma N."/>
            <person name="Macnee N."/>
            <person name="Campin R."/>
            <person name="Mcatee P."/>
            <person name="Drummond R."/>
            <person name="Espley R."/>
            <person name="Ireland H."/>
            <person name="Wu R."/>
            <person name="Atkinson R."/>
            <person name="Karunairetnam S."/>
            <person name="Bulley S."/>
            <person name="Chunkath S."/>
            <person name="Hanley Z."/>
            <person name="Storey R."/>
            <person name="Thrimawithana A."/>
            <person name="Thomson S."/>
            <person name="David C."/>
            <person name="Testolin R."/>
        </authorList>
    </citation>
    <scope>NUCLEOTIDE SEQUENCE [LARGE SCALE GENOMIC DNA]</scope>
    <source>
        <strain evidence="4">cv. Red5</strain>
        <tissue evidence="3">Young leaf</tissue>
    </source>
</reference>
<name>A0A2R6PKX1_ACTCC</name>
<dbReference type="AlphaFoldDB" id="A0A2R6PKX1"/>
<feature type="domain" description="Gag1-like clamp" evidence="2">
    <location>
        <begin position="118"/>
        <end position="158"/>
    </location>
</feature>
<dbReference type="PANTHER" id="PTHR33373">
    <property type="entry name" value="OS07G0479600 PROTEIN"/>
    <property type="match status" value="1"/>
</dbReference>
<proteinExistence type="predicted"/>
<keyword evidence="3" id="KW-0378">Hydrolase</keyword>
<evidence type="ECO:0000313" key="3">
    <source>
        <dbReference type="EMBL" id="PSR92991.1"/>
    </source>
</evidence>
<dbReference type="FunCoup" id="A0A2R6PKX1">
    <property type="interactions" value="3"/>
</dbReference>
<dbReference type="STRING" id="1590841.A0A2R6PKX1"/>
<sequence length="158" mass="18106">MQSSSCIQDLAAFQVALTSHTTLRQLLSRNICQQLLQDRRREWFLSLVTMEGDTENSLSCKKPLEGSTSHKEVKRPTDNGATTSVFVNHAAIAWQQNRREWIGDPSQRSKRMPKDPVISWSTTYEDLLCADEPFAEPVPLPEMVDFLVDIWYDEGLYD</sequence>
<evidence type="ECO:0000259" key="2">
    <source>
        <dbReference type="Pfam" id="PF13259"/>
    </source>
</evidence>
<comment type="caution">
    <text evidence="3">The sequence shown here is derived from an EMBL/GenBank/DDBJ whole genome shotgun (WGS) entry which is preliminary data.</text>
</comment>
<gene>
    <name evidence="3" type="ORF">CEY00_Acc27600</name>
</gene>
<evidence type="ECO:0000313" key="4">
    <source>
        <dbReference type="Proteomes" id="UP000241394"/>
    </source>
</evidence>
<keyword evidence="3" id="KW-0031">Aminopeptidase</keyword>
<keyword evidence="4" id="KW-1185">Reference proteome</keyword>
<dbReference type="Gramene" id="PSR92991">
    <property type="protein sequence ID" value="PSR92991"/>
    <property type="gene ID" value="CEY00_Acc27600"/>
</dbReference>
<dbReference type="Proteomes" id="UP000241394">
    <property type="component" value="Chromosome LG24"/>
</dbReference>
<dbReference type="OrthoDB" id="1896025at2759"/>
<dbReference type="GO" id="GO:0004177">
    <property type="term" value="F:aminopeptidase activity"/>
    <property type="evidence" value="ECO:0007669"/>
    <property type="project" value="UniProtKB-KW"/>
</dbReference>
<dbReference type="InterPro" id="IPR025124">
    <property type="entry name" value="Gag1-like_clamp"/>
</dbReference>
<keyword evidence="3" id="KW-0645">Protease</keyword>
<feature type="region of interest" description="Disordered" evidence="1">
    <location>
        <begin position="56"/>
        <end position="80"/>
    </location>
</feature>
<feature type="compositionally biased region" description="Basic and acidic residues" evidence="1">
    <location>
        <begin position="62"/>
        <end position="77"/>
    </location>
</feature>
<dbReference type="OMA" id="MELYTAN"/>